<accession>A0A831RV16</accession>
<feature type="compositionally biased region" description="Acidic residues" evidence="1">
    <location>
        <begin position="218"/>
        <end position="231"/>
    </location>
</feature>
<dbReference type="InterPro" id="IPR035986">
    <property type="entry name" value="PKD_dom_sf"/>
</dbReference>
<evidence type="ECO:0000256" key="2">
    <source>
        <dbReference type="SAM" id="SignalP"/>
    </source>
</evidence>
<comment type="caution">
    <text evidence="4">The sequence shown here is derived from an EMBL/GenBank/DDBJ whole genome shotgun (WGS) entry which is preliminary data.</text>
</comment>
<dbReference type="InterPro" id="IPR000601">
    <property type="entry name" value="PKD_dom"/>
</dbReference>
<dbReference type="Proteomes" id="UP000886339">
    <property type="component" value="Unassembled WGS sequence"/>
</dbReference>
<dbReference type="AlphaFoldDB" id="A0A831RV16"/>
<gene>
    <name evidence="4" type="ORF">ENJ12_01280</name>
</gene>
<evidence type="ECO:0000259" key="3">
    <source>
        <dbReference type="PROSITE" id="PS50093"/>
    </source>
</evidence>
<proteinExistence type="predicted"/>
<dbReference type="InterPro" id="IPR022409">
    <property type="entry name" value="PKD/Chitinase_dom"/>
</dbReference>
<sequence length="539" mass="56782">MPSGKRLPGKKNLLSFLVLFNLFLSWPVFAAPPPGCPSETDLHLSGIVFSGDSLCAARGELKVTASEVPAGANTAFAAGRITLGADFVVRNGGILQAGAVQIQLPVARAGDDQTVASQATVTLDGSASEAPGGRIESYQWRQLSGSQVILQHPDQAQSTFSAPAVTTVTVLEFELEITDQFGFTAQDPVEITITPGGTGDRDGDGDGDGIPDEHDAFPDDPNDAYDFDQDGIGDNADPDRDGDGVANSADFYPDDPVQSAAPVLGITTPADGATIADEAVIVEGTLDAPWNTGVTINGIPAQRGGTPWGSEFALHVPLQMGSNSIEIVATGRSGKQISQTLTVTRSGSAAFQLDATPRRAFAPAEILFVPDIPAGLSIVQADWDFDGDGVADSTLTTRFNAPVTHNYSTAGLYYPSLTLTDSQSQTYTRTLAIAIIDRAALDGRLKTLWADMTTALSGKNLGLSQSFLLDKAEGGYEKVFYLLLPHMPAIVPGFSVPQTVETGLNYAEYAIGETIDGTDRVFLIQLLRDARGVWKVEGM</sequence>
<evidence type="ECO:0000313" key="4">
    <source>
        <dbReference type="EMBL" id="HEC05459.1"/>
    </source>
</evidence>
<dbReference type="GO" id="GO:0005509">
    <property type="term" value="F:calcium ion binding"/>
    <property type="evidence" value="ECO:0007669"/>
    <property type="project" value="InterPro"/>
</dbReference>
<dbReference type="EMBL" id="DRLF01000049">
    <property type="protein sequence ID" value="HEC05459.1"/>
    <property type="molecule type" value="Genomic_DNA"/>
</dbReference>
<dbReference type="PROSITE" id="PS50093">
    <property type="entry name" value="PKD"/>
    <property type="match status" value="1"/>
</dbReference>
<organism evidence="4">
    <name type="scientific">Thiolapillus brandeum</name>
    <dbReference type="NCBI Taxonomy" id="1076588"/>
    <lineage>
        <taxon>Bacteria</taxon>
        <taxon>Pseudomonadati</taxon>
        <taxon>Pseudomonadota</taxon>
        <taxon>Gammaproteobacteria</taxon>
        <taxon>Chromatiales</taxon>
        <taxon>Sedimenticolaceae</taxon>
        <taxon>Thiolapillus</taxon>
    </lineage>
</organism>
<dbReference type="SUPFAM" id="SSF49299">
    <property type="entry name" value="PKD domain"/>
    <property type="match status" value="1"/>
</dbReference>
<dbReference type="SMART" id="SM00089">
    <property type="entry name" value="PKD"/>
    <property type="match status" value="2"/>
</dbReference>
<evidence type="ECO:0000256" key="1">
    <source>
        <dbReference type="SAM" id="MobiDB-lite"/>
    </source>
</evidence>
<feature type="signal peptide" evidence="2">
    <location>
        <begin position="1"/>
        <end position="30"/>
    </location>
</feature>
<dbReference type="CDD" id="cd00146">
    <property type="entry name" value="PKD"/>
    <property type="match status" value="1"/>
</dbReference>
<reference evidence="4" key="1">
    <citation type="journal article" date="2020" name="mSystems">
        <title>Genome- and Community-Level Interaction Insights into Carbon Utilization and Element Cycling Functions of Hydrothermarchaeota in Hydrothermal Sediment.</title>
        <authorList>
            <person name="Zhou Z."/>
            <person name="Liu Y."/>
            <person name="Xu W."/>
            <person name="Pan J."/>
            <person name="Luo Z.H."/>
            <person name="Li M."/>
        </authorList>
    </citation>
    <scope>NUCLEOTIDE SEQUENCE [LARGE SCALE GENOMIC DNA]</scope>
    <source>
        <strain evidence="4">HyVt-458</strain>
    </source>
</reference>
<name>A0A831RV16_9GAMM</name>
<dbReference type="Pfam" id="PF22352">
    <property type="entry name" value="K319L-like_PKD"/>
    <property type="match status" value="1"/>
</dbReference>
<feature type="domain" description="PKD" evidence="3">
    <location>
        <begin position="383"/>
        <end position="433"/>
    </location>
</feature>
<keyword evidence="2" id="KW-0732">Signal</keyword>
<feature type="region of interest" description="Disordered" evidence="1">
    <location>
        <begin position="187"/>
        <end position="254"/>
    </location>
</feature>
<protein>
    <recommendedName>
        <fullName evidence="3">PKD domain-containing protein</fullName>
    </recommendedName>
</protein>
<dbReference type="Pfam" id="PF09136">
    <property type="entry name" value="Glucodextran_B"/>
    <property type="match status" value="1"/>
</dbReference>
<dbReference type="InterPro" id="IPR028974">
    <property type="entry name" value="TSP_type-3_rpt"/>
</dbReference>
<dbReference type="SUPFAM" id="SSF103647">
    <property type="entry name" value="TSP type-3 repeat"/>
    <property type="match status" value="1"/>
</dbReference>
<dbReference type="InterPro" id="IPR013783">
    <property type="entry name" value="Ig-like_fold"/>
</dbReference>
<feature type="chain" id="PRO_5032352239" description="PKD domain-containing protein" evidence="2">
    <location>
        <begin position="31"/>
        <end position="539"/>
    </location>
</feature>
<dbReference type="Gene3D" id="2.60.40.10">
    <property type="entry name" value="Immunoglobulins"/>
    <property type="match status" value="3"/>
</dbReference>